<comment type="caution">
    <text evidence="2">The sequence shown here is derived from an EMBL/GenBank/DDBJ whole genome shotgun (WGS) entry which is preliminary data.</text>
</comment>
<feature type="non-terminal residue" evidence="2">
    <location>
        <position position="1"/>
    </location>
</feature>
<evidence type="ECO:0000313" key="3">
    <source>
        <dbReference type="Proteomes" id="UP000541444"/>
    </source>
</evidence>
<dbReference type="AlphaFoldDB" id="A0A7J7P2J6"/>
<dbReference type="EMBL" id="JACGCM010000338">
    <property type="protein sequence ID" value="KAF6173543.1"/>
    <property type="molecule type" value="Genomic_DNA"/>
</dbReference>
<dbReference type="Proteomes" id="UP000541444">
    <property type="component" value="Unassembled WGS sequence"/>
</dbReference>
<evidence type="ECO:0000313" key="2">
    <source>
        <dbReference type="EMBL" id="KAF6173543.1"/>
    </source>
</evidence>
<evidence type="ECO:0000256" key="1">
    <source>
        <dbReference type="SAM" id="MobiDB-lite"/>
    </source>
</evidence>
<proteinExistence type="predicted"/>
<gene>
    <name evidence="2" type="ORF">GIB67_042673</name>
</gene>
<feature type="compositionally biased region" description="Polar residues" evidence="1">
    <location>
        <begin position="49"/>
        <end position="72"/>
    </location>
</feature>
<keyword evidence="3" id="KW-1185">Reference proteome</keyword>
<protein>
    <submittedName>
        <fullName evidence="2">Uncharacterized protein</fullName>
    </submittedName>
</protein>
<sequence>MLSHCHLDDIREYILDSLIPGKEVLRVSSNSSKNHEHDKQTILRQTIGSSTSTTNHHGQAVCSPSMTNSLGDTTLPPPITMTV</sequence>
<name>A0A7J7P2J6_9MAGN</name>
<reference evidence="2 3" key="1">
    <citation type="journal article" date="2020" name="IScience">
        <title>Genome Sequencing of the Endangered Kingdonia uniflora (Circaeasteraceae, Ranunculales) Reveals Potential Mechanisms of Evolutionary Specialization.</title>
        <authorList>
            <person name="Sun Y."/>
            <person name="Deng T."/>
            <person name="Zhang A."/>
            <person name="Moore M.J."/>
            <person name="Landis J.B."/>
            <person name="Lin N."/>
            <person name="Zhang H."/>
            <person name="Zhang X."/>
            <person name="Huang J."/>
            <person name="Zhang X."/>
            <person name="Sun H."/>
            <person name="Wang H."/>
        </authorList>
    </citation>
    <scope>NUCLEOTIDE SEQUENCE [LARGE SCALE GENOMIC DNA]</scope>
    <source>
        <strain evidence="2">TB1705</strain>
        <tissue evidence="2">Leaf</tissue>
    </source>
</reference>
<accession>A0A7J7P2J6</accession>
<feature type="region of interest" description="Disordered" evidence="1">
    <location>
        <begin position="49"/>
        <end position="83"/>
    </location>
</feature>
<organism evidence="2 3">
    <name type="scientific">Kingdonia uniflora</name>
    <dbReference type="NCBI Taxonomy" id="39325"/>
    <lineage>
        <taxon>Eukaryota</taxon>
        <taxon>Viridiplantae</taxon>
        <taxon>Streptophyta</taxon>
        <taxon>Embryophyta</taxon>
        <taxon>Tracheophyta</taxon>
        <taxon>Spermatophyta</taxon>
        <taxon>Magnoliopsida</taxon>
        <taxon>Ranunculales</taxon>
        <taxon>Circaeasteraceae</taxon>
        <taxon>Kingdonia</taxon>
    </lineage>
</organism>